<proteinExistence type="predicted"/>
<dbReference type="InterPro" id="IPR024072">
    <property type="entry name" value="DHFR-like_dom_sf"/>
</dbReference>
<dbReference type="EMBL" id="JAGSOV010000005">
    <property type="protein sequence ID" value="MCO1653663.1"/>
    <property type="molecule type" value="Genomic_DNA"/>
</dbReference>
<protein>
    <submittedName>
        <fullName evidence="2">Dihydrofolate reductase family protein</fullName>
    </submittedName>
</protein>
<name>A0ABT0ZSH6_9PSEU</name>
<dbReference type="Pfam" id="PF01872">
    <property type="entry name" value="RibD_C"/>
    <property type="match status" value="1"/>
</dbReference>
<sequence>MRKIVITQNLTADGVMDMSGGWFDPAAQGVDQSDLVEVNRVHQDAADVLLVGRGTFESFRDFWPHLRDDTTGVADYLQRVQKHVVSSTLTEPGWTNTTVVRGPAADHVRALRSGEGGDVVITGSPRLAQEALREGLVDELRLFVFPVAVGTGQRLFPEGTAIRLEPLESRGFAVGCTLLRYRVRP</sequence>
<dbReference type="PANTHER" id="PTHR38011">
    <property type="entry name" value="DIHYDROFOLATE REDUCTASE FAMILY PROTEIN (AFU_ORTHOLOGUE AFUA_8G06820)"/>
    <property type="match status" value="1"/>
</dbReference>
<organism evidence="2 3">
    <name type="scientific">Pseudonocardia humida</name>
    <dbReference type="NCBI Taxonomy" id="2800819"/>
    <lineage>
        <taxon>Bacteria</taxon>
        <taxon>Bacillati</taxon>
        <taxon>Actinomycetota</taxon>
        <taxon>Actinomycetes</taxon>
        <taxon>Pseudonocardiales</taxon>
        <taxon>Pseudonocardiaceae</taxon>
        <taxon>Pseudonocardia</taxon>
    </lineage>
</organism>
<reference evidence="2" key="1">
    <citation type="submission" date="2021-04" db="EMBL/GenBank/DDBJ databases">
        <title>Pseudonocardia sp. nov., isolated from sandy soil of mangrove forest.</title>
        <authorList>
            <person name="Zan Z."/>
            <person name="Huang R."/>
            <person name="Liu W."/>
        </authorList>
    </citation>
    <scope>NUCLEOTIDE SEQUENCE</scope>
    <source>
        <strain evidence="2">S2-4</strain>
    </source>
</reference>
<evidence type="ECO:0000313" key="2">
    <source>
        <dbReference type="EMBL" id="MCO1653663.1"/>
    </source>
</evidence>
<dbReference type="SUPFAM" id="SSF53597">
    <property type="entry name" value="Dihydrofolate reductase-like"/>
    <property type="match status" value="1"/>
</dbReference>
<dbReference type="Proteomes" id="UP001165283">
    <property type="component" value="Unassembled WGS sequence"/>
</dbReference>
<dbReference type="Gene3D" id="3.40.430.10">
    <property type="entry name" value="Dihydrofolate Reductase, subunit A"/>
    <property type="match status" value="1"/>
</dbReference>
<accession>A0ABT0ZSH6</accession>
<dbReference type="InterPro" id="IPR050765">
    <property type="entry name" value="Riboflavin_Biosynth_HTPR"/>
</dbReference>
<gene>
    <name evidence="2" type="ORF">KDL28_01200</name>
</gene>
<dbReference type="InterPro" id="IPR002734">
    <property type="entry name" value="RibDG_C"/>
</dbReference>
<dbReference type="PANTHER" id="PTHR38011:SF11">
    <property type="entry name" value="2,5-DIAMINO-6-RIBOSYLAMINO-4(3H)-PYRIMIDINONE 5'-PHOSPHATE REDUCTASE"/>
    <property type="match status" value="1"/>
</dbReference>
<evidence type="ECO:0000259" key="1">
    <source>
        <dbReference type="Pfam" id="PF01872"/>
    </source>
</evidence>
<dbReference type="RefSeq" id="WP_252435251.1">
    <property type="nucleotide sequence ID" value="NZ_JAGSOV010000005.1"/>
</dbReference>
<comment type="caution">
    <text evidence="2">The sequence shown here is derived from an EMBL/GenBank/DDBJ whole genome shotgun (WGS) entry which is preliminary data.</text>
</comment>
<keyword evidence="3" id="KW-1185">Reference proteome</keyword>
<evidence type="ECO:0000313" key="3">
    <source>
        <dbReference type="Proteomes" id="UP001165283"/>
    </source>
</evidence>
<feature type="domain" description="Bacterial bifunctional deaminase-reductase C-terminal" evidence="1">
    <location>
        <begin position="3"/>
        <end position="173"/>
    </location>
</feature>